<feature type="domain" description="Isochorismatase-like" evidence="2">
    <location>
        <begin position="2"/>
        <end position="176"/>
    </location>
</feature>
<evidence type="ECO:0000313" key="3">
    <source>
        <dbReference type="EMBL" id="NAY91933.1"/>
    </source>
</evidence>
<dbReference type="AlphaFoldDB" id="A0A964TBQ4"/>
<evidence type="ECO:0000256" key="1">
    <source>
        <dbReference type="ARBA" id="ARBA00022801"/>
    </source>
</evidence>
<dbReference type="SUPFAM" id="SSF52499">
    <property type="entry name" value="Isochorismatase-like hydrolases"/>
    <property type="match status" value="1"/>
</dbReference>
<dbReference type="InterPro" id="IPR036380">
    <property type="entry name" value="Isochorismatase-like_sf"/>
</dbReference>
<name>A0A964TBQ4_9FLAO</name>
<dbReference type="PANTHER" id="PTHR43540">
    <property type="entry name" value="PEROXYUREIDOACRYLATE/UREIDOACRYLATE AMIDOHYDROLASE-RELATED"/>
    <property type="match status" value="1"/>
</dbReference>
<dbReference type="InterPro" id="IPR050272">
    <property type="entry name" value="Isochorismatase-like_hydrls"/>
</dbReference>
<dbReference type="Proteomes" id="UP000667650">
    <property type="component" value="Unassembled WGS sequence"/>
</dbReference>
<dbReference type="RefSeq" id="WP_166523328.1">
    <property type="nucleotide sequence ID" value="NZ_JAAABI010000002.1"/>
</dbReference>
<dbReference type="EMBL" id="JAAABI010000002">
    <property type="protein sequence ID" value="NAY91933.1"/>
    <property type="molecule type" value="Genomic_DNA"/>
</dbReference>
<dbReference type="GO" id="GO:0016787">
    <property type="term" value="F:hydrolase activity"/>
    <property type="evidence" value="ECO:0007669"/>
    <property type="project" value="UniProtKB-KW"/>
</dbReference>
<keyword evidence="1" id="KW-0378">Hydrolase</keyword>
<dbReference type="Pfam" id="PF00857">
    <property type="entry name" value="Isochorismatase"/>
    <property type="match status" value="1"/>
</dbReference>
<dbReference type="CDD" id="cd01014">
    <property type="entry name" value="nicotinamidase_related"/>
    <property type="match status" value="1"/>
</dbReference>
<comment type="caution">
    <text evidence="3">The sequence shown here is derived from an EMBL/GenBank/DDBJ whole genome shotgun (WGS) entry which is preliminary data.</text>
</comment>
<keyword evidence="4" id="KW-1185">Reference proteome</keyword>
<evidence type="ECO:0000313" key="4">
    <source>
        <dbReference type="Proteomes" id="UP000667650"/>
    </source>
</evidence>
<reference evidence="3" key="1">
    <citation type="submission" date="2020-01" db="EMBL/GenBank/DDBJ databases">
        <title>Muricauda ochracea sp. nov., isolated from a tidal flat of Garorim bay in Korea.</title>
        <authorList>
            <person name="Kim D."/>
            <person name="Yoo Y."/>
            <person name="Kim J.-J."/>
        </authorList>
    </citation>
    <scope>NUCLEOTIDE SEQUENCE</scope>
    <source>
        <strain evidence="3">JGD-17</strain>
    </source>
</reference>
<evidence type="ECO:0000259" key="2">
    <source>
        <dbReference type="Pfam" id="PF00857"/>
    </source>
</evidence>
<gene>
    <name evidence="3" type="ORF">GTQ34_08385</name>
</gene>
<sequence length="184" mass="20282">MTALLLIDIQQGLQETEFYGTERTNPLAEENCQKILKVFRENSWPLFHIQHCSTNPESPLHPTKKSNAFHPLVQPLEGEPVITKNVNSAFIGTDLENHLNMQDISKLVIVGLTTEHCVSTSTRMAANLGFKVTLISDATAAFDKVGIDGNRIPAAVIHDIALANLKDEFATIKTTEAFLSEISN</sequence>
<dbReference type="Gene3D" id="3.40.50.850">
    <property type="entry name" value="Isochorismatase-like"/>
    <property type="match status" value="1"/>
</dbReference>
<protein>
    <submittedName>
        <fullName evidence="3">Isochorismatase family protein</fullName>
    </submittedName>
</protein>
<proteinExistence type="predicted"/>
<dbReference type="PANTHER" id="PTHR43540:SF1">
    <property type="entry name" value="ISOCHORISMATASE HYDROLASE"/>
    <property type="match status" value="1"/>
</dbReference>
<dbReference type="InterPro" id="IPR000868">
    <property type="entry name" value="Isochorismatase-like_dom"/>
</dbReference>
<accession>A0A964TBQ4</accession>
<organism evidence="3 4">
    <name type="scientific">Flagellimonas ochracea</name>
    <dbReference type="NCBI Taxonomy" id="2696472"/>
    <lineage>
        <taxon>Bacteria</taxon>
        <taxon>Pseudomonadati</taxon>
        <taxon>Bacteroidota</taxon>
        <taxon>Flavobacteriia</taxon>
        <taxon>Flavobacteriales</taxon>
        <taxon>Flavobacteriaceae</taxon>
        <taxon>Flagellimonas</taxon>
    </lineage>
</organism>